<name>X1QQP8_9ZZZZ</name>
<feature type="non-terminal residue" evidence="1">
    <location>
        <position position="1"/>
    </location>
</feature>
<protein>
    <submittedName>
        <fullName evidence="1">Uncharacterized protein</fullName>
    </submittedName>
</protein>
<proteinExistence type="predicted"/>
<gene>
    <name evidence="1" type="ORF">S06H3_66748</name>
</gene>
<reference evidence="1" key="1">
    <citation type="journal article" date="2014" name="Front. Microbiol.">
        <title>High frequency of phylogenetically diverse reductive dehalogenase-homologous genes in deep subseafloor sedimentary metagenomes.</title>
        <authorList>
            <person name="Kawai M."/>
            <person name="Futagami T."/>
            <person name="Toyoda A."/>
            <person name="Takaki Y."/>
            <person name="Nishi S."/>
            <person name="Hori S."/>
            <person name="Arai W."/>
            <person name="Tsubouchi T."/>
            <person name="Morono Y."/>
            <person name="Uchiyama I."/>
            <person name="Ito T."/>
            <person name="Fujiyama A."/>
            <person name="Inagaki F."/>
            <person name="Takami H."/>
        </authorList>
    </citation>
    <scope>NUCLEOTIDE SEQUENCE</scope>
    <source>
        <strain evidence="1">Expedition CK06-06</strain>
    </source>
</reference>
<organism evidence="1">
    <name type="scientific">marine sediment metagenome</name>
    <dbReference type="NCBI Taxonomy" id="412755"/>
    <lineage>
        <taxon>unclassified sequences</taxon>
        <taxon>metagenomes</taxon>
        <taxon>ecological metagenomes</taxon>
    </lineage>
</organism>
<accession>X1QQP8</accession>
<comment type="caution">
    <text evidence="1">The sequence shown here is derived from an EMBL/GenBank/DDBJ whole genome shotgun (WGS) entry which is preliminary data.</text>
</comment>
<dbReference type="EMBL" id="BARV01045688">
    <property type="protein sequence ID" value="GAI70872.1"/>
    <property type="molecule type" value="Genomic_DNA"/>
</dbReference>
<sequence>EVEEVQKDRIESTVALARAAGAIAVLIDQQWYR</sequence>
<evidence type="ECO:0000313" key="1">
    <source>
        <dbReference type="EMBL" id="GAI70872.1"/>
    </source>
</evidence>
<dbReference type="AlphaFoldDB" id="X1QQP8"/>